<evidence type="ECO:0000259" key="1">
    <source>
        <dbReference type="Pfam" id="PF12697"/>
    </source>
</evidence>
<dbReference type="InterPro" id="IPR029058">
    <property type="entry name" value="AB_hydrolase_fold"/>
</dbReference>
<dbReference type="GO" id="GO:0016787">
    <property type="term" value="F:hydrolase activity"/>
    <property type="evidence" value="ECO:0007669"/>
    <property type="project" value="UniProtKB-KW"/>
</dbReference>
<keyword evidence="2" id="KW-0378">Hydrolase</keyword>
<reference evidence="2 3" key="1">
    <citation type="submission" date="2016-03" db="EMBL/GenBank/DDBJ databases">
        <authorList>
            <person name="Cho S.-Y."/>
            <person name="Lim S."/>
            <person name="Kim H."/>
            <person name="Soh E.H."/>
            <person name="Moon J.S."/>
        </authorList>
    </citation>
    <scope>NUCLEOTIDE SEQUENCE [LARGE SCALE GENOMIC DNA]</scope>
    <source>
        <strain evidence="2 3">KCTC 3810</strain>
    </source>
</reference>
<dbReference type="PANTHER" id="PTHR46438">
    <property type="entry name" value="ALPHA/BETA-HYDROLASES SUPERFAMILY PROTEIN"/>
    <property type="match status" value="1"/>
</dbReference>
<dbReference type="SUPFAM" id="SSF53474">
    <property type="entry name" value="alpha/beta-Hydrolases"/>
    <property type="match status" value="1"/>
</dbReference>
<dbReference type="Pfam" id="PF12697">
    <property type="entry name" value="Abhydrolase_6"/>
    <property type="match status" value="1"/>
</dbReference>
<organism evidence="2 3">
    <name type="scientific">Exiguobacterium undae</name>
    <dbReference type="NCBI Taxonomy" id="169177"/>
    <lineage>
        <taxon>Bacteria</taxon>
        <taxon>Bacillati</taxon>
        <taxon>Bacillota</taxon>
        <taxon>Bacilli</taxon>
        <taxon>Bacillales</taxon>
        <taxon>Bacillales Family XII. Incertae Sedis</taxon>
        <taxon>Exiguobacterium</taxon>
    </lineage>
</organism>
<feature type="domain" description="AB hydrolase-1" evidence="1">
    <location>
        <begin position="4"/>
        <end position="216"/>
    </location>
</feature>
<dbReference type="PANTHER" id="PTHR46438:SF11">
    <property type="entry name" value="LIPASE-RELATED"/>
    <property type="match status" value="1"/>
</dbReference>
<dbReference type="EMBL" id="LVVL01000001">
    <property type="protein sequence ID" value="OAN15379.1"/>
    <property type="molecule type" value="Genomic_DNA"/>
</dbReference>
<name>A0ABX2VAX6_9BACL</name>
<dbReference type="Proteomes" id="UP000078447">
    <property type="component" value="Unassembled WGS sequence"/>
</dbReference>
<evidence type="ECO:0000313" key="3">
    <source>
        <dbReference type="Proteomes" id="UP000078447"/>
    </source>
</evidence>
<sequence length="228" mass="25877">MKRIYFLHGFMGTGQTHFEQQIAYFKKEYDIIVMDLPGHGTSEDAAAVEYIEQATVSLINRIRETGPGHLVGLSLGASLAIQVALKAPELVGGIILTGYTPVVPEELTDVMAQQYTYFLDIKQHEPLIAAQFEDLHGTRWQETMQRVLHQMTFRYPTMTKQSLQHLQAPVFILNGMVQEHEVTGASRFQREYPNTQIHLIPDAGHTANLDQPDLFNHHLNRVLQQSNE</sequence>
<keyword evidence="3" id="KW-1185">Reference proteome</keyword>
<comment type="caution">
    <text evidence="2">The sequence shown here is derived from an EMBL/GenBank/DDBJ whole genome shotgun (WGS) entry which is preliminary data.</text>
</comment>
<dbReference type="RefSeq" id="WP_051523933.1">
    <property type="nucleotide sequence ID" value="NZ_LVVL01000001.1"/>
</dbReference>
<protein>
    <submittedName>
        <fullName evidence="2">Alpha/beta hydrolase</fullName>
    </submittedName>
</protein>
<dbReference type="InterPro" id="IPR000073">
    <property type="entry name" value="AB_hydrolase_1"/>
</dbReference>
<evidence type="ECO:0000313" key="2">
    <source>
        <dbReference type="EMBL" id="OAN15379.1"/>
    </source>
</evidence>
<proteinExistence type="predicted"/>
<dbReference type="PRINTS" id="PR00111">
    <property type="entry name" value="ABHYDROLASE"/>
</dbReference>
<gene>
    <name evidence="2" type="ORF">A3783_05440</name>
</gene>
<accession>A0ABX2VAX6</accession>
<dbReference type="Gene3D" id="3.40.50.1820">
    <property type="entry name" value="alpha/beta hydrolase"/>
    <property type="match status" value="1"/>
</dbReference>